<keyword evidence="3" id="KW-1185">Reference proteome</keyword>
<gene>
    <name evidence="2" type="ordered locus">Ctha_1377</name>
</gene>
<dbReference type="Proteomes" id="UP000001208">
    <property type="component" value="Chromosome"/>
</dbReference>
<dbReference type="AlphaFoldDB" id="B3QZE7"/>
<feature type="transmembrane region" description="Helical" evidence="1">
    <location>
        <begin position="26"/>
        <end position="43"/>
    </location>
</feature>
<evidence type="ECO:0008006" key="4">
    <source>
        <dbReference type="Google" id="ProtNLM"/>
    </source>
</evidence>
<feature type="transmembrane region" description="Helical" evidence="1">
    <location>
        <begin position="84"/>
        <end position="104"/>
    </location>
</feature>
<keyword evidence="1" id="KW-0472">Membrane</keyword>
<dbReference type="eggNOG" id="ENOG5032XRZ">
    <property type="taxonomic scope" value="Bacteria"/>
</dbReference>
<dbReference type="KEGG" id="cts:Ctha_1377"/>
<proteinExistence type="predicted"/>
<sequence>MIIFSLTLWAAIYFWLSPEINREPIFYAWLLMAVNTLAGYLIFENAYGDDSGTFNMYVFGGFGVRMLAVMVVVAVVIINDLLPIKEFLLSMFAFYVVYVILEIIGYQKKNQYEKTVTKNK</sequence>
<accession>B3QZE7</accession>
<dbReference type="EMBL" id="CP001100">
    <property type="protein sequence ID" value="ACF13840.1"/>
    <property type="molecule type" value="Genomic_DNA"/>
</dbReference>
<reference evidence="2 3" key="1">
    <citation type="submission" date="2008-06" db="EMBL/GenBank/DDBJ databases">
        <title>Complete sequence of Chloroherpeton thalassium ATCC 35110.</title>
        <authorList>
            <consortium name="US DOE Joint Genome Institute"/>
            <person name="Lucas S."/>
            <person name="Copeland A."/>
            <person name="Lapidus A."/>
            <person name="Glavina del Rio T."/>
            <person name="Dalin E."/>
            <person name="Tice H."/>
            <person name="Bruce D."/>
            <person name="Goodwin L."/>
            <person name="Pitluck S."/>
            <person name="Schmutz J."/>
            <person name="Larimer F."/>
            <person name="Land M."/>
            <person name="Hauser L."/>
            <person name="Kyrpides N."/>
            <person name="Mikhailova N."/>
            <person name="Liu Z."/>
            <person name="Li T."/>
            <person name="Zhao F."/>
            <person name="Overmann J."/>
            <person name="Bryant D.A."/>
            <person name="Richardson P."/>
        </authorList>
    </citation>
    <scope>NUCLEOTIDE SEQUENCE [LARGE SCALE GENOMIC DNA]</scope>
    <source>
        <strain evidence="3">ATCC 35110 / GB-78</strain>
    </source>
</reference>
<evidence type="ECO:0000256" key="1">
    <source>
        <dbReference type="SAM" id="Phobius"/>
    </source>
</evidence>
<protein>
    <recommendedName>
        <fullName evidence="4">ATP synthase I</fullName>
    </recommendedName>
</protein>
<keyword evidence="1" id="KW-1133">Transmembrane helix</keyword>
<feature type="transmembrane region" description="Helical" evidence="1">
    <location>
        <begin position="55"/>
        <end position="78"/>
    </location>
</feature>
<name>B3QZE7_CHLT3</name>
<keyword evidence="1" id="KW-0812">Transmembrane</keyword>
<evidence type="ECO:0000313" key="2">
    <source>
        <dbReference type="EMBL" id="ACF13840.1"/>
    </source>
</evidence>
<organism evidence="2 3">
    <name type="scientific">Chloroherpeton thalassium (strain ATCC 35110 / GB-78)</name>
    <dbReference type="NCBI Taxonomy" id="517418"/>
    <lineage>
        <taxon>Bacteria</taxon>
        <taxon>Pseudomonadati</taxon>
        <taxon>Chlorobiota</taxon>
        <taxon>Chlorobiia</taxon>
        <taxon>Chlorobiales</taxon>
        <taxon>Chloroherpetonaceae</taxon>
        <taxon>Chloroherpeton</taxon>
    </lineage>
</organism>
<dbReference type="HOGENOM" id="CLU_1957480_0_0_10"/>
<dbReference type="STRING" id="517418.Ctha_1377"/>
<dbReference type="RefSeq" id="WP_012499924.1">
    <property type="nucleotide sequence ID" value="NC_011026.1"/>
</dbReference>
<evidence type="ECO:0000313" key="3">
    <source>
        <dbReference type="Proteomes" id="UP000001208"/>
    </source>
</evidence>